<evidence type="ECO:0000313" key="2">
    <source>
        <dbReference type="EMBL" id="MCU9595765.1"/>
    </source>
</evidence>
<proteinExistence type="predicted"/>
<dbReference type="RefSeq" id="WP_263062339.1">
    <property type="nucleotide sequence ID" value="NZ_JAOUSE010000074.1"/>
</dbReference>
<dbReference type="Proteomes" id="UP001208656">
    <property type="component" value="Unassembled WGS sequence"/>
</dbReference>
<dbReference type="PANTHER" id="PTHR40072:SF1">
    <property type="entry name" value="MOLYBDOPTERIN-GUANINE DINUCLEOTIDE BIOSYNTHESIS ADAPTER PROTEIN"/>
    <property type="match status" value="1"/>
</dbReference>
<accession>A0ABT2WJ94</accession>
<name>A0ABT2WJ94_9BACI</name>
<comment type="caution">
    <text evidence="2">The sequence shown here is derived from an EMBL/GenBank/DDBJ whole genome shotgun (WGS) entry which is preliminary data.</text>
</comment>
<dbReference type="InterPro" id="IPR004435">
    <property type="entry name" value="MobB_dom"/>
</dbReference>
<dbReference type="PANTHER" id="PTHR40072">
    <property type="entry name" value="MOLYBDOPTERIN-GUANINE DINUCLEOTIDE BIOSYNTHESIS ADAPTER PROTEIN-RELATED"/>
    <property type="match status" value="1"/>
</dbReference>
<reference evidence="2 3" key="1">
    <citation type="submission" date="2022-10" db="EMBL/GenBank/DDBJ databases">
        <title>Description of Fervidibacillus gen. nov. in the family Fervidibacillaceae fam. nov. with two species, Fervidibacillus albus sp. nov., and Fervidibacillus halotolerans sp. nov., isolated from tidal flat sediments.</title>
        <authorList>
            <person name="Kwon K.K."/>
            <person name="Yang S.-H."/>
        </authorList>
    </citation>
    <scope>NUCLEOTIDE SEQUENCE [LARGE SCALE GENOMIC DNA]</scope>
    <source>
        <strain evidence="2 3">DSM 23332</strain>
    </source>
</reference>
<dbReference type="Pfam" id="PF03205">
    <property type="entry name" value="MobB"/>
    <property type="match status" value="1"/>
</dbReference>
<sequence>MKIFQIVGYKNSGKTTLTSQFIKELSKRNLRVASLKHHGHGGLPLGIQNTDSEKHRQAGSVISGVFGEHMLQLSSDDWQLAQIIKIYEIMHIDVLILEGFKHEDFPKIVLITEEKDLPLLKQLSNVQAVLTTLSQNIDGIDAVIFHRNNTTELIQWYCNLLGY</sequence>
<dbReference type="SUPFAM" id="SSF52540">
    <property type="entry name" value="P-loop containing nucleoside triphosphate hydrolases"/>
    <property type="match status" value="1"/>
</dbReference>
<dbReference type="InterPro" id="IPR027417">
    <property type="entry name" value="P-loop_NTPase"/>
</dbReference>
<dbReference type="NCBIfam" id="TIGR00176">
    <property type="entry name" value="mobB"/>
    <property type="match status" value="1"/>
</dbReference>
<protein>
    <submittedName>
        <fullName evidence="2">Molybdopterin-guanine dinucleotide biosynthesis protein B</fullName>
    </submittedName>
</protein>
<organism evidence="2 3">
    <name type="scientific">Pallidibacillus thermolactis</name>
    <dbReference type="NCBI Taxonomy" id="251051"/>
    <lineage>
        <taxon>Bacteria</taxon>
        <taxon>Bacillati</taxon>
        <taxon>Bacillota</taxon>
        <taxon>Bacilli</taxon>
        <taxon>Bacillales</taxon>
        <taxon>Bacillaceae</taxon>
        <taxon>Pallidibacillus</taxon>
    </lineage>
</organism>
<keyword evidence="3" id="KW-1185">Reference proteome</keyword>
<feature type="domain" description="Molybdopterin-guanine dinucleotide biosynthesis protein B (MobB)" evidence="1">
    <location>
        <begin position="3"/>
        <end position="131"/>
    </location>
</feature>
<gene>
    <name evidence="2" type="primary">mobB</name>
    <name evidence="2" type="ORF">OEV82_15170</name>
</gene>
<evidence type="ECO:0000259" key="1">
    <source>
        <dbReference type="Pfam" id="PF03205"/>
    </source>
</evidence>
<evidence type="ECO:0000313" key="3">
    <source>
        <dbReference type="Proteomes" id="UP001208656"/>
    </source>
</evidence>
<dbReference type="EMBL" id="JAOUSE010000074">
    <property type="protein sequence ID" value="MCU9595765.1"/>
    <property type="molecule type" value="Genomic_DNA"/>
</dbReference>
<dbReference type="Gene3D" id="3.40.50.300">
    <property type="entry name" value="P-loop containing nucleotide triphosphate hydrolases"/>
    <property type="match status" value="1"/>
</dbReference>
<dbReference type="InterPro" id="IPR052539">
    <property type="entry name" value="MGD_biosynthesis_adapter"/>
</dbReference>